<protein>
    <submittedName>
        <fullName evidence="1">Uncharacterized protein</fullName>
    </submittedName>
</protein>
<keyword evidence="2" id="KW-1185">Reference proteome</keyword>
<evidence type="ECO:0000313" key="2">
    <source>
        <dbReference type="Proteomes" id="UP000054928"/>
    </source>
</evidence>
<accession>A0A0P1ACM1</accession>
<reference evidence="2" key="1">
    <citation type="submission" date="2014-09" db="EMBL/GenBank/DDBJ databases">
        <authorList>
            <person name="Sharma Rahul"/>
            <person name="Thines Marco"/>
        </authorList>
    </citation>
    <scope>NUCLEOTIDE SEQUENCE [LARGE SCALE GENOMIC DNA]</scope>
</reference>
<dbReference type="EMBL" id="CCYD01000322">
    <property type="protein sequence ID" value="CEG38710.1"/>
    <property type="molecule type" value="Genomic_DNA"/>
</dbReference>
<dbReference type="GeneID" id="59053030"/>
<name>A0A0P1ACM1_PLAHL</name>
<dbReference type="RefSeq" id="XP_036263084.1">
    <property type="nucleotide sequence ID" value="XM_036407376.1"/>
</dbReference>
<dbReference type="Proteomes" id="UP000054928">
    <property type="component" value="Unassembled WGS sequence"/>
</dbReference>
<evidence type="ECO:0000313" key="1">
    <source>
        <dbReference type="EMBL" id="CEG38710.1"/>
    </source>
</evidence>
<organism evidence="1 2">
    <name type="scientific">Plasmopara halstedii</name>
    <name type="common">Downy mildew of sunflower</name>
    <dbReference type="NCBI Taxonomy" id="4781"/>
    <lineage>
        <taxon>Eukaryota</taxon>
        <taxon>Sar</taxon>
        <taxon>Stramenopiles</taxon>
        <taxon>Oomycota</taxon>
        <taxon>Peronosporomycetes</taxon>
        <taxon>Peronosporales</taxon>
        <taxon>Peronosporaceae</taxon>
        <taxon>Plasmopara</taxon>
    </lineage>
</organism>
<dbReference type="AlphaFoldDB" id="A0A0P1ACM1"/>
<sequence>MKLMDPNLSLHHYYLSLHAFRINYCKLPQKYMKQVIPRFNDQLLTYLMCYWFDSLKTTDEVDTLLKSFKKRHFHVFFMKDRYNQYYDITRNLKKLRKFRMSNTATPPIAGT</sequence>
<proteinExistence type="predicted"/>